<name>A0ABN9W2P9_9DINO</name>
<feature type="region of interest" description="Disordered" evidence="1">
    <location>
        <begin position="162"/>
        <end position="184"/>
    </location>
</feature>
<accession>A0ABN9W2P9</accession>
<feature type="region of interest" description="Disordered" evidence="1">
    <location>
        <begin position="105"/>
        <end position="140"/>
    </location>
</feature>
<proteinExistence type="predicted"/>
<keyword evidence="3" id="KW-1185">Reference proteome</keyword>
<comment type="caution">
    <text evidence="2">The sequence shown here is derived from an EMBL/GenBank/DDBJ whole genome shotgun (WGS) entry which is preliminary data.</text>
</comment>
<sequence length="184" mass="21102">MKDMDGKFQERKAATSAATMDSYKKHLAIMDAKGRMLQLGQLVKDLPEARFPLHFREMPAHRDRKVIMIYLARARPETERRGIEKTRGLDKYLWACLKPSAVRPYPGEDGARRPFRRRRADGKESEPLLGAAAPQPQGIQGEVRRCVQEVLARQHRKFLEALEEPAASQQQKMRGHKELAEEST</sequence>
<organism evidence="2 3">
    <name type="scientific">Prorocentrum cordatum</name>
    <dbReference type="NCBI Taxonomy" id="2364126"/>
    <lineage>
        <taxon>Eukaryota</taxon>
        <taxon>Sar</taxon>
        <taxon>Alveolata</taxon>
        <taxon>Dinophyceae</taxon>
        <taxon>Prorocentrales</taxon>
        <taxon>Prorocentraceae</taxon>
        <taxon>Prorocentrum</taxon>
    </lineage>
</organism>
<evidence type="ECO:0000256" key="1">
    <source>
        <dbReference type="SAM" id="MobiDB-lite"/>
    </source>
</evidence>
<protein>
    <submittedName>
        <fullName evidence="2">Uncharacterized protein</fullName>
    </submittedName>
</protein>
<reference evidence="2" key="1">
    <citation type="submission" date="2023-10" db="EMBL/GenBank/DDBJ databases">
        <authorList>
            <person name="Chen Y."/>
            <person name="Shah S."/>
            <person name="Dougan E. K."/>
            <person name="Thang M."/>
            <person name="Chan C."/>
        </authorList>
    </citation>
    <scope>NUCLEOTIDE SEQUENCE [LARGE SCALE GENOMIC DNA]</scope>
</reference>
<evidence type="ECO:0000313" key="2">
    <source>
        <dbReference type="EMBL" id="CAK0880321.1"/>
    </source>
</evidence>
<evidence type="ECO:0000313" key="3">
    <source>
        <dbReference type="Proteomes" id="UP001189429"/>
    </source>
</evidence>
<gene>
    <name evidence="2" type="ORF">PCOR1329_LOCUS63485</name>
</gene>
<dbReference type="EMBL" id="CAUYUJ010018059">
    <property type="protein sequence ID" value="CAK0880321.1"/>
    <property type="molecule type" value="Genomic_DNA"/>
</dbReference>
<dbReference type="Proteomes" id="UP001189429">
    <property type="component" value="Unassembled WGS sequence"/>
</dbReference>